<dbReference type="EMBL" id="CP059670">
    <property type="protein sequence ID" value="QRW25175.1"/>
    <property type="molecule type" value="Genomic_DNA"/>
</dbReference>
<accession>A0A8H8P4U3</accession>
<dbReference type="KEGG" id="rsx:RhiXN_07124"/>
<dbReference type="RefSeq" id="XP_043185412.1">
    <property type="nucleotide sequence ID" value="XM_043326940.1"/>
</dbReference>
<name>A0A8H8P4U3_9AGAM</name>
<dbReference type="GO" id="GO:0003964">
    <property type="term" value="F:RNA-directed DNA polymerase activity"/>
    <property type="evidence" value="ECO:0007669"/>
    <property type="project" value="UniProtKB-KW"/>
</dbReference>
<dbReference type="GeneID" id="67029403"/>
<reference evidence="1" key="1">
    <citation type="submission" date="2020-05" db="EMBL/GenBank/DDBJ databases">
        <title>Evolutionary and genomic comparisons of hybrid uninucleate and nonhybrid Rhizoctonia fungi.</title>
        <authorList>
            <person name="Li C."/>
            <person name="Chen X."/>
        </authorList>
    </citation>
    <scope>NUCLEOTIDE SEQUENCE</scope>
    <source>
        <strain evidence="1">AG-1 IA</strain>
    </source>
</reference>
<evidence type="ECO:0000313" key="1">
    <source>
        <dbReference type="EMBL" id="QRW25175.1"/>
    </source>
</evidence>
<dbReference type="AlphaFoldDB" id="A0A8H8P4U3"/>
<dbReference type="Proteomes" id="UP000650533">
    <property type="component" value="Chromosome 13"/>
</dbReference>
<keyword evidence="1" id="KW-0548">Nucleotidyltransferase</keyword>
<dbReference type="PANTHER" id="PTHR33481:SF1">
    <property type="entry name" value="ENDONUCLEASE_EXONUCLEASE_PHOSPHATASE DOMAIN-CONTAINING PROTEIN-RELATED"/>
    <property type="match status" value="1"/>
</dbReference>
<keyword evidence="1" id="KW-0808">Transferase</keyword>
<keyword evidence="1" id="KW-0695">RNA-directed DNA polymerase</keyword>
<dbReference type="PANTHER" id="PTHR33481">
    <property type="entry name" value="REVERSE TRANSCRIPTASE"/>
    <property type="match status" value="1"/>
</dbReference>
<proteinExistence type="predicted"/>
<gene>
    <name evidence="1" type="ORF">RhiXN_07124</name>
</gene>
<organism evidence="1 2">
    <name type="scientific">Rhizoctonia solani</name>
    <dbReference type="NCBI Taxonomy" id="456999"/>
    <lineage>
        <taxon>Eukaryota</taxon>
        <taxon>Fungi</taxon>
        <taxon>Dikarya</taxon>
        <taxon>Basidiomycota</taxon>
        <taxon>Agaricomycotina</taxon>
        <taxon>Agaricomycetes</taxon>
        <taxon>Cantharellales</taxon>
        <taxon>Ceratobasidiaceae</taxon>
        <taxon>Rhizoctonia</taxon>
    </lineage>
</organism>
<evidence type="ECO:0000313" key="2">
    <source>
        <dbReference type="Proteomes" id="UP000650533"/>
    </source>
</evidence>
<sequence>MSLPKNYRPIALLETLSKLLEKVITTRLTFEAGKHTLIPHSQFGGRDITSCTDAGICMIHDIKTHWKSNHRVSSPLDVSGYFNNGPQQTYIHLRPHGILQPDLQLAQVISQPQNRAVQG</sequence>
<protein>
    <submittedName>
        <fullName evidence="1">Reverse transcriptase (RNA-dependent DNA polymerase)</fullName>
    </submittedName>
</protein>